<dbReference type="RefSeq" id="WP_015403992.1">
    <property type="nucleotide sequence ID" value="NC_020304.1"/>
</dbReference>
<comment type="subunit">
    <text evidence="10 12">Homodimer. Heterotetramer of two MnmE and two MnmG subunits.</text>
</comment>
<evidence type="ECO:0000256" key="10">
    <source>
        <dbReference type="ARBA" id="ARBA00025948"/>
    </source>
</evidence>
<dbReference type="GO" id="GO:0005829">
    <property type="term" value="C:cytosol"/>
    <property type="evidence" value="ECO:0007669"/>
    <property type="project" value="TreeGrafter"/>
</dbReference>
<dbReference type="InterPro" id="IPR049312">
    <property type="entry name" value="GIDA_C_N"/>
</dbReference>
<dbReference type="HAMAP" id="MF_00129">
    <property type="entry name" value="MnmG_GidA"/>
    <property type="match status" value="1"/>
</dbReference>
<dbReference type="eggNOG" id="COG0445">
    <property type="taxonomic scope" value="Bacteria"/>
</dbReference>
<sequence length="632" mass="69598">MESYDIAVIGAGHAGCEAALAAARMGCKTLVLVINIDTIGAMSCNPAIGGLAKGHLVREIDALGGEMAKNIDATSIQFRRLNTSKGPAVRSSRAQADRLLYRLRMKSVMESQENLEIKQAEVDSLITKDGRICGLRTTLDEEIALKAVIVATGTFLNGLTHIGLKNFPAGRMGDPPSTNLSKWFHEAGFNMGRMKTGTVPRIDARTIDYSELEEQHSDQPPAFFSFSSKGKYTLPQRPCHITYTNLETHAAIRAGIDQSPMYAGIIEGIGARYCPSIEDKVMRFPEKDRHQVFLEPEGLDTTEVYPNGLPTSLPLSTQLAMLHSIKGLEKATIVRPGYAIEYDYIDPLELKPNLETKRVSSLFLAGQINGTSGYEEAAAQGLMAAINAVHLIRGREPLILSRAQAYIGVLIDDLVTCGTKEPYRLFTSRAEYRLLLREDNADSRLCEIGHSIGLLQEEEFQQFLSKQAALDKGVALLESTQVKPDEPTNALLTAEGTVPLKQKCKLSELLRRPELTLAKISRLPTIPPEAQDAVKRLIESSVHDEIQLKVKFQGYLKRQEEQVVRFKKMEESALPEDIDYKTLSGLSNEVVEKLGKVRPLSLGQASRISGVTPAAISVLQVHLKKLQGRENR</sequence>
<dbReference type="GO" id="GO:0050660">
    <property type="term" value="F:flavin adenine dinucleotide binding"/>
    <property type="evidence" value="ECO:0007669"/>
    <property type="project" value="UniProtKB-UniRule"/>
</dbReference>
<feature type="binding site" evidence="12">
    <location>
        <position position="367"/>
    </location>
    <ligand>
        <name>FAD</name>
        <dbReference type="ChEBI" id="CHEBI:57692"/>
    </ligand>
</feature>
<dbReference type="Proteomes" id="UP000011721">
    <property type="component" value="Chromosome"/>
</dbReference>
<evidence type="ECO:0000256" key="12">
    <source>
        <dbReference type="HAMAP-Rule" id="MF_00129"/>
    </source>
</evidence>
<dbReference type="PATRIC" id="fig|1167006.5.peg.1925"/>
<dbReference type="InterPro" id="IPR044920">
    <property type="entry name" value="MnmG_C_subdom_sf"/>
</dbReference>
<dbReference type="InterPro" id="IPR047001">
    <property type="entry name" value="MnmG_C_subdom"/>
</dbReference>
<protein>
    <recommendedName>
        <fullName evidence="4 12">tRNA uridine 5-carboxymethylaminomethyl modification enzyme MnmG</fullName>
    </recommendedName>
    <alternativeName>
        <fullName evidence="11 12">Glucose-inhibited division protein A</fullName>
    </alternativeName>
</protein>
<keyword evidence="6 12" id="KW-0285">Flavoprotein</keyword>
<dbReference type="Gene3D" id="1.10.150.570">
    <property type="entry name" value="GidA associated domain, C-terminal subdomain"/>
    <property type="match status" value="1"/>
</dbReference>
<feature type="binding site" evidence="12">
    <location>
        <position position="177"/>
    </location>
    <ligand>
        <name>FAD</name>
        <dbReference type="ChEBI" id="CHEBI:57692"/>
    </ligand>
</feature>
<dbReference type="PANTHER" id="PTHR11806">
    <property type="entry name" value="GLUCOSE INHIBITED DIVISION PROTEIN A"/>
    <property type="match status" value="1"/>
</dbReference>
<evidence type="ECO:0000256" key="11">
    <source>
        <dbReference type="ARBA" id="ARBA00031800"/>
    </source>
</evidence>
<evidence type="ECO:0000313" key="15">
    <source>
        <dbReference type="Proteomes" id="UP000011721"/>
    </source>
</evidence>
<dbReference type="GO" id="GO:0030488">
    <property type="term" value="P:tRNA methylation"/>
    <property type="evidence" value="ECO:0007669"/>
    <property type="project" value="TreeGrafter"/>
</dbReference>
<evidence type="ECO:0000259" key="13">
    <source>
        <dbReference type="SMART" id="SM01228"/>
    </source>
</evidence>
<keyword evidence="9 12" id="KW-0520">NAD</keyword>
<dbReference type="Gene3D" id="3.50.50.60">
    <property type="entry name" value="FAD/NAD(P)-binding domain"/>
    <property type="match status" value="2"/>
</dbReference>
<feature type="binding site" evidence="12">
    <location>
        <begin position="270"/>
        <end position="284"/>
    </location>
    <ligand>
        <name>NAD(+)</name>
        <dbReference type="ChEBI" id="CHEBI:57540"/>
    </ligand>
</feature>
<keyword evidence="7 12" id="KW-0819">tRNA processing</keyword>
<keyword evidence="5 12" id="KW-0963">Cytoplasm</keyword>
<evidence type="ECO:0000256" key="9">
    <source>
        <dbReference type="ARBA" id="ARBA00023027"/>
    </source>
</evidence>
<feature type="binding site" evidence="12">
    <location>
        <begin position="10"/>
        <end position="15"/>
    </location>
    <ligand>
        <name>FAD</name>
        <dbReference type="ChEBI" id="CHEBI:57692"/>
    </ligand>
</feature>
<dbReference type="Pfam" id="PF21680">
    <property type="entry name" value="GIDA_C_1st"/>
    <property type="match status" value="1"/>
</dbReference>
<organism evidence="14 15">
    <name type="scientific">Desulfocapsa sulfexigens (strain DSM 10523 / SB164P1)</name>
    <dbReference type="NCBI Taxonomy" id="1167006"/>
    <lineage>
        <taxon>Bacteria</taxon>
        <taxon>Pseudomonadati</taxon>
        <taxon>Thermodesulfobacteriota</taxon>
        <taxon>Desulfobulbia</taxon>
        <taxon>Desulfobulbales</taxon>
        <taxon>Desulfocapsaceae</taxon>
        <taxon>Desulfocapsa</taxon>
    </lineage>
</organism>
<dbReference type="AlphaFoldDB" id="M1PPE7"/>
<evidence type="ECO:0000256" key="2">
    <source>
        <dbReference type="ARBA" id="ARBA00003717"/>
    </source>
</evidence>
<feature type="binding site" evidence="12">
    <location>
        <position position="122"/>
    </location>
    <ligand>
        <name>FAD</name>
        <dbReference type="ChEBI" id="CHEBI:57692"/>
    </ligand>
</feature>
<dbReference type="PRINTS" id="PR00411">
    <property type="entry name" value="PNDRDTASEI"/>
</dbReference>
<dbReference type="NCBIfam" id="TIGR00136">
    <property type="entry name" value="mnmG_gidA"/>
    <property type="match status" value="1"/>
</dbReference>
<accession>M1PPE7</accession>
<dbReference type="InterPro" id="IPR026904">
    <property type="entry name" value="MnmG_C"/>
</dbReference>
<evidence type="ECO:0000313" key="14">
    <source>
        <dbReference type="EMBL" id="AGF78301.1"/>
    </source>
</evidence>
<reference evidence="15" key="1">
    <citation type="journal article" date="2013" name="Stand. Genomic Sci.">
        <title>Complete genome sequence of Desulfocapsa sulfexigens, a marine deltaproteobacterium specialized in disproportionating inorganic sulfur compounds.</title>
        <authorList>
            <person name="Finster K.W."/>
            <person name="Kjeldsen K.U."/>
            <person name="Kube M."/>
            <person name="Reinhardt R."/>
            <person name="Mussmann M."/>
            <person name="Amann R."/>
            <person name="Schreiber L."/>
        </authorList>
    </citation>
    <scope>NUCLEOTIDE SEQUENCE [LARGE SCALE GENOMIC DNA]</scope>
    <source>
        <strain evidence="15">DSM 10523 / SB164P1</strain>
    </source>
</reference>
<dbReference type="InterPro" id="IPR040131">
    <property type="entry name" value="MnmG_N"/>
</dbReference>
<comment type="cofactor">
    <cofactor evidence="1 12">
        <name>FAD</name>
        <dbReference type="ChEBI" id="CHEBI:57692"/>
    </cofactor>
</comment>
<proteinExistence type="inferred from homology"/>
<evidence type="ECO:0000256" key="3">
    <source>
        <dbReference type="ARBA" id="ARBA00007653"/>
    </source>
</evidence>
<dbReference type="OrthoDB" id="9815560at2"/>
<evidence type="ECO:0000256" key="4">
    <source>
        <dbReference type="ARBA" id="ARBA00020461"/>
    </source>
</evidence>
<dbReference type="GO" id="GO:0002098">
    <property type="term" value="P:tRNA wobble uridine modification"/>
    <property type="evidence" value="ECO:0007669"/>
    <property type="project" value="InterPro"/>
</dbReference>
<dbReference type="SUPFAM" id="SSF51905">
    <property type="entry name" value="FAD/NAD(P)-binding domain"/>
    <property type="match status" value="1"/>
</dbReference>
<evidence type="ECO:0000256" key="6">
    <source>
        <dbReference type="ARBA" id="ARBA00022630"/>
    </source>
</evidence>
<dbReference type="HOGENOM" id="CLU_007831_2_2_7"/>
<keyword evidence="8 12" id="KW-0274">FAD</keyword>
<evidence type="ECO:0000256" key="7">
    <source>
        <dbReference type="ARBA" id="ARBA00022694"/>
    </source>
</evidence>
<dbReference type="FunFam" id="3.50.50.60:FF:000002">
    <property type="entry name" value="tRNA uridine 5-carboxymethylaminomethyl modification enzyme MnmG"/>
    <property type="match status" value="1"/>
</dbReference>
<dbReference type="PROSITE" id="PS01280">
    <property type="entry name" value="GIDA_1"/>
    <property type="match status" value="1"/>
</dbReference>
<dbReference type="Pfam" id="PF13932">
    <property type="entry name" value="SAM_GIDA_C"/>
    <property type="match status" value="1"/>
</dbReference>
<comment type="subcellular location">
    <subcellularLocation>
        <location evidence="12">Cytoplasm</location>
    </subcellularLocation>
</comment>
<dbReference type="InterPro" id="IPR004416">
    <property type="entry name" value="MnmG"/>
</dbReference>
<dbReference type="InterPro" id="IPR036188">
    <property type="entry name" value="FAD/NAD-bd_sf"/>
</dbReference>
<dbReference type="KEGG" id="dsf:UWK_01743"/>
<dbReference type="PANTHER" id="PTHR11806:SF0">
    <property type="entry name" value="PROTEIN MTO1 HOMOLOG, MITOCHONDRIAL"/>
    <property type="match status" value="1"/>
</dbReference>
<feature type="domain" description="tRNA uridine 5-carboxymethylaminomethyl modification enzyme C-terminal subdomain" evidence="13">
    <location>
        <begin position="550"/>
        <end position="621"/>
    </location>
</feature>
<dbReference type="Gene3D" id="1.10.10.1800">
    <property type="entry name" value="tRNA uridine 5-carboxymethylaminomethyl modification enzyme MnmG/GidA"/>
    <property type="match status" value="1"/>
</dbReference>
<dbReference type="SMART" id="SM01228">
    <property type="entry name" value="GIDA_assoc_3"/>
    <property type="match status" value="1"/>
</dbReference>
<comment type="function">
    <text evidence="2 12">NAD-binding protein involved in the addition of a carboxymethylaminomethyl (cmnm) group at the wobble position (U34) of certain tRNAs, forming tRNA-cmnm(5)s(2)U34.</text>
</comment>
<dbReference type="Pfam" id="PF01134">
    <property type="entry name" value="GIDA"/>
    <property type="match status" value="1"/>
</dbReference>
<comment type="similarity">
    <text evidence="3 12">Belongs to the MnmG family.</text>
</comment>
<evidence type="ECO:0000256" key="1">
    <source>
        <dbReference type="ARBA" id="ARBA00001974"/>
    </source>
</evidence>
<dbReference type="FunFam" id="1.10.150.570:FF:000001">
    <property type="entry name" value="tRNA uridine 5-carboxymethylaminomethyl modification enzyme MnmG"/>
    <property type="match status" value="1"/>
</dbReference>
<dbReference type="EMBL" id="CP003985">
    <property type="protein sequence ID" value="AGF78301.1"/>
    <property type="molecule type" value="Genomic_DNA"/>
</dbReference>
<dbReference type="InterPro" id="IPR020595">
    <property type="entry name" value="MnmG-rel_CS"/>
</dbReference>
<dbReference type="FunFam" id="3.50.50.60:FF:000010">
    <property type="entry name" value="tRNA uridine 5-carboxymethylaminomethyl modification enzyme MnmG"/>
    <property type="match status" value="1"/>
</dbReference>
<gene>
    <name evidence="12" type="primary">mnmG</name>
    <name evidence="12" type="synonym">gidA</name>
    <name evidence="14" type="ordered locus">UWK_01743</name>
</gene>
<keyword evidence="15" id="KW-1185">Reference proteome</keyword>
<dbReference type="PROSITE" id="PS01281">
    <property type="entry name" value="GIDA_2"/>
    <property type="match status" value="1"/>
</dbReference>
<evidence type="ECO:0000256" key="5">
    <source>
        <dbReference type="ARBA" id="ARBA00022490"/>
    </source>
</evidence>
<dbReference type="STRING" id="1167006.UWK_01743"/>
<dbReference type="PRINTS" id="PR00368">
    <property type="entry name" value="FADPNR"/>
</dbReference>
<dbReference type="InterPro" id="IPR002218">
    <property type="entry name" value="MnmG-rel"/>
</dbReference>
<name>M1PPE7_DESSD</name>
<evidence type="ECO:0000256" key="8">
    <source>
        <dbReference type="ARBA" id="ARBA00022827"/>
    </source>
</evidence>